<feature type="compositionally biased region" description="Low complexity" evidence="3">
    <location>
        <begin position="222"/>
        <end position="232"/>
    </location>
</feature>
<evidence type="ECO:0000256" key="4">
    <source>
        <dbReference type="SAM" id="Phobius"/>
    </source>
</evidence>
<organism evidence="6 7">
    <name type="scientific">Corynebacterium bovis</name>
    <dbReference type="NCBI Taxonomy" id="36808"/>
    <lineage>
        <taxon>Bacteria</taxon>
        <taxon>Bacillati</taxon>
        <taxon>Actinomycetota</taxon>
        <taxon>Actinomycetes</taxon>
        <taxon>Mycobacteriales</taxon>
        <taxon>Corynebacteriaceae</taxon>
        <taxon>Corynebacterium</taxon>
    </lineage>
</organism>
<dbReference type="Proteomes" id="UP000278422">
    <property type="component" value="Unassembled WGS sequence"/>
</dbReference>
<evidence type="ECO:0000313" key="6">
    <source>
        <dbReference type="EMBL" id="RRQ05443.1"/>
    </source>
</evidence>
<name>A0A426Q723_9CORY</name>
<dbReference type="RefSeq" id="WP_125174085.1">
    <property type="nucleotide sequence ID" value="NZ_JBHYBM010000103.1"/>
</dbReference>
<dbReference type="GO" id="GO:0042597">
    <property type="term" value="C:periplasmic space"/>
    <property type="evidence" value="ECO:0007669"/>
    <property type="project" value="InterPro"/>
</dbReference>
<dbReference type="EMBL" id="PQNQ01000002">
    <property type="protein sequence ID" value="RRQ05443.1"/>
    <property type="molecule type" value="Genomic_DNA"/>
</dbReference>
<reference evidence="6 7" key="1">
    <citation type="submission" date="2018-01" db="EMBL/GenBank/DDBJ databases">
        <title>Twenty Corynebacterium bovis Genomes.</title>
        <authorList>
            <person name="Gulvik C.A."/>
        </authorList>
    </citation>
    <scope>NUCLEOTIDE SEQUENCE [LARGE SCALE GENOMIC DNA]</scope>
    <source>
        <strain evidence="6 7">16-2004</strain>
    </source>
</reference>
<sequence length="246" mass="24130">MTRTRTTAPRRRIAAVAAAGALCLGAGPAVVGGGVLGGLVPVAAAHDVVVSSSPANGETVTTPPRTISLEFSGQPKGDFDSVAVSRKDEKKVLFTAEPSINGRTLTVDVPEGTDFTPGGYTVGYQITSSDGHATRGSIGFTVAGDGGATTAAGSAGSTGEQGGAGSADAEGSTDGDTGDQARSTGLPGWLIPVGSIIVILGALAVAISQYRRIGRSRHADGADTAGPTDTTGPDGGTGPVDDPSGR</sequence>
<feature type="transmembrane region" description="Helical" evidence="4">
    <location>
        <begin position="189"/>
        <end position="207"/>
    </location>
</feature>
<comment type="caution">
    <text evidence="6">The sequence shown here is derived from an EMBL/GenBank/DDBJ whole genome shotgun (WGS) entry which is preliminary data.</text>
</comment>
<evidence type="ECO:0000256" key="2">
    <source>
        <dbReference type="ARBA" id="ARBA00023008"/>
    </source>
</evidence>
<dbReference type="InterPro" id="IPR014756">
    <property type="entry name" value="Ig_E-set"/>
</dbReference>
<evidence type="ECO:0000256" key="1">
    <source>
        <dbReference type="ARBA" id="ARBA00022729"/>
    </source>
</evidence>
<feature type="region of interest" description="Disordered" evidence="3">
    <location>
        <begin position="150"/>
        <end position="181"/>
    </location>
</feature>
<keyword evidence="1" id="KW-0732">Signal</keyword>
<gene>
    <name evidence="6" type="ORF">CXF42_01240</name>
</gene>
<keyword evidence="7" id="KW-1185">Reference proteome</keyword>
<evidence type="ECO:0000256" key="3">
    <source>
        <dbReference type="SAM" id="MobiDB-lite"/>
    </source>
</evidence>
<keyword evidence="4" id="KW-0812">Transmembrane</keyword>
<dbReference type="AlphaFoldDB" id="A0A426Q723"/>
<protein>
    <recommendedName>
        <fullName evidence="5">CopC domain-containing protein</fullName>
    </recommendedName>
</protein>
<keyword evidence="2" id="KW-0186">Copper</keyword>
<dbReference type="Gene3D" id="2.60.40.1220">
    <property type="match status" value="1"/>
</dbReference>
<keyword evidence="4" id="KW-1133">Transmembrane helix</keyword>
<keyword evidence="4" id="KW-0472">Membrane</keyword>
<proteinExistence type="predicted"/>
<dbReference type="Pfam" id="PF04234">
    <property type="entry name" value="CopC"/>
    <property type="match status" value="1"/>
</dbReference>
<dbReference type="GO" id="GO:0005507">
    <property type="term" value="F:copper ion binding"/>
    <property type="evidence" value="ECO:0007669"/>
    <property type="project" value="InterPro"/>
</dbReference>
<feature type="domain" description="CopC" evidence="5">
    <location>
        <begin position="46"/>
        <end position="142"/>
    </location>
</feature>
<evidence type="ECO:0000313" key="7">
    <source>
        <dbReference type="Proteomes" id="UP000278422"/>
    </source>
</evidence>
<evidence type="ECO:0000259" key="5">
    <source>
        <dbReference type="Pfam" id="PF04234"/>
    </source>
</evidence>
<dbReference type="GO" id="GO:0046688">
    <property type="term" value="P:response to copper ion"/>
    <property type="evidence" value="ECO:0007669"/>
    <property type="project" value="InterPro"/>
</dbReference>
<feature type="region of interest" description="Disordered" evidence="3">
    <location>
        <begin position="216"/>
        <end position="246"/>
    </location>
</feature>
<dbReference type="InterPro" id="IPR014755">
    <property type="entry name" value="Cu-Rt/internalin_Ig-like"/>
</dbReference>
<accession>A0A426Q723</accession>
<dbReference type="SUPFAM" id="SSF81296">
    <property type="entry name" value="E set domains"/>
    <property type="match status" value="1"/>
</dbReference>
<dbReference type="InterPro" id="IPR007348">
    <property type="entry name" value="CopC_dom"/>
</dbReference>